<keyword evidence="4" id="KW-0482">Metalloprotease</keyword>
<feature type="transmembrane region" description="Helical" evidence="2">
    <location>
        <begin position="221"/>
        <end position="238"/>
    </location>
</feature>
<dbReference type="EMBL" id="JAENIL010000006">
    <property type="protein sequence ID" value="MBK1876067.1"/>
    <property type="molecule type" value="Genomic_DNA"/>
</dbReference>
<proteinExistence type="predicted"/>
<feature type="transmembrane region" description="Helical" evidence="2">
    <location>
        <begin position="116"/>
        <end position="134"/>
    </location>
</feature>
<dbReference type="RefSeq" id="WP_200354284.1">
    <property type="nucleotide sequence ID" value="NZ_JAENIL010000006.1"/>
</dbReference>
<dbReference type="PANTHER" id="PTHR36435">
    <property type="entry name" value="SLR1288 PROTEIN"/>
    <property type="match status" value="1"/>
</dbReference>
<protein>
    <submittedName>
        <fullName evidence="4">CPBP family intramembrane metalloprotease</fullName>
    </submittedName>
</protein>
<feature type="region of interest" description="Disordered" evidence="1">
    <location>
        <begin position="1"/>
        <end position="23"/>
    </location>
</feature>
<feature type="transmembrane region" description="Helical" evidence="2">
    <location>
        <begin position="198"/>
        <end position="215"/>
    </location>
</feature>
<dbReference type="AlphaFoldDB" id="A0A934VNB9"/>
<gene>
    <name evidence="4" type="ORF">JIN87_04250</name>
</gene>
<dbReference type="GO" id="GO:0004175">
    <property type="term" value="F:endopeptidase activity"/>
    <property type="evidence" value="ECO:0007669"/>
    <property type="project" value="UniProtKB-ARBA"/>
</dbReference>
<sequence length="267" mass="29067">MANSVPSPSESGEPESDSASDPQGTAGAVYQLTIKRGFLVLCIMFVSQTLAGIGLSYGAKLIWGRDGVDLPTIGVLSVLLGGTIVLLWAWADIRRFGPSFLPQIGWRQGVLKTSQVVVLVLLLLGVTHFLAWTYRSVLLPQWGHGGVVGGGSQMFAHIKETGSALKMTGFLILALLVGPVMEEVVFRGYLQSSLARRLPVWSAIVITSVLFMLGHGPAILWPMYFLYSLAWGWVFVYTRSIKASIAIHILSNLFYTVVALMEWDILA</sequence>
<dbReference type="Proteomes" id="UP000617628">
    <property type="component" value="Unassembled WGS sequence"/>
</dbReference>
<evidence type="ECO:0000256" key="1">
    <source>
        <dbReference type="SAM" id="MobiDB-lite"/>
    </source>
</evidence>
<accession>A0A934VNB9</accession>
<reference evidence="4" key="1">
    <citation type="submission" date="2021-01" db="EMBL/GenBank/DDBJ databases">
        <title>Modified the classification status of verrucomicrobia.</title>
        <authorList>
            <person name="Feng X."/>
        </authorList>
    </citation>
    <scope>NUCLEOTIDE SEQUENCE</scope>
    <source>
        <strain evidence="4">KCTC 13126</strain>
    </source>
</reference>
<feature type="transmembrane region" description="Helical" evidence="2">
    <location>
        <begin position="38"/>
        <end position="58"/>
    </location>
</feature>
<feature type="transmembrane region" description="Helical" evidence="2">
    <location>
        <begin position="245"/>
        <end position="263"/>
    </location>
</feature>
<dbReference type="PANTHER" id="PTHR36435:SF1">
    <property type="entry name" value="CAAX AMINO TERMINAL PROTEASE FAMILY PROTEIN"/>
    <property type="match status" value="1"/>
</dbReference>
<feature type="domain" description="CAAX prenyl protease 2/Lysostaphin resistance protein A-like" evidence="3">
    <location>
        <begin position="168"/>
        <end position="254"/>
    </location>
</feature>
<dbReference type="GO" id="GO:0008237">
    <property type="term" value="F:metallopeptidase activity"/>
    <property type="evidence" value="ECO:0007669"/>
    <property type="project" value="UniProtKB-KW"/>
</dbReference>
<keyword evidence="5" id="KW-1185">Reference proteome</keyword>
<evidence type="ECO:0000313" key="4">
    <source>
        <dbReference type="EMBL" id="MBK1876067.1"/>
    </source>
</evidence>
<keyword evidence="2" id="KW-0812">Transmembrane</keyword>
<name>A0A934VNB9_9BACT</name>
<evidence type="ECO:0000259" key="3">
    <source>
        <dbReference type="Pfam" id="PF02517"/>
    </source>
</evidence>
<keyword evidence="2" id="KW-1133">Transmembrane helix</keyword>
<dbReference type="InterPro" id="IPR052710">
    <property type="entry name" value="CAAX_protease"/>
</dbReference>
<feature type="transmembrane region" description="Helical" evidence="2">
    <location>
        <begin position="70"/>
        <end position="91"/>
    </location>
</feature>
<organism evidence="4 5">
    <name type="scientific">Pelagicoccus mobilis</name>
    <dbReference type="NCBI Taxonomy" id="415221"/>
    <lineage>
        <taxon>Bacteria</taxon>
        <taxon>Pseudomonadati</taxon>
        <taxon>Verrucomicrobiota</taxon>
        <taxon>Opitutia</taxon>
        <taxon>Puniceicoccales</taxon>
        <taxon>Pelagicoccaceae</taxon>
        <taxon>Pelagicoccus</taxon>
    </lineage>
</organism>
<evidence type="ECO:0000256" key="2">
    <source>
        <dbReference type="SAM" id="Phobius"/>
    </source>
</evidence>
<keyword evidence="2" id="KW-0472">Membrane</keyword>
<evidence type="ECO:0000313" key="5">
    <source>
        <dbReference type="Proteomes" id="UP000617628"/>
    </source>
</evidence>
<dbReference type="Pfam" id="PF02517">
    <property type="entry name" value="Rce1-like"/>
    <property type="match status" value="1"/>
</dbReference>
<dbReference type="InterPro" id="IPR003675">
    <property type="entry name" value="Rce1/LyrA-like_dom"/>
</dbReference>
<comment type="caution">
    <text evidence="4">The sequence shown here is derived from an EMBL/GenBank/DDBJ whole genome shotgun (WGS) entry which is preliminary data.</text>
</comment>
<keyword evidence="4" id="KW-0645">Protease</keyword>
<feature type="compositionally biased region" description="Low complexity" evidence="1">
    <location>
        <begin position="1"/>
        <end position="11"/>
    </location>
</feature>
<keyword evidence="4" id="KW-0378">Hydrolase</keyword>
<dbReference type="GO" id="GO:0080120">
    <property type="term" value="P:CAAX-box protein maturation"/>
    <property type="evidence" value="ECO:0007669"/>
    <property type="project" value="UniProtKB-ARBA"/>
</dbReference>
<feature type="transmembrane region" description="Helical" evidence="2">
    <location>
        <begin position="167"/>
        <end position="186"/>
    </location>
</feature>